<keyword evidence="5" id="KW-0418">Kinase</keyword>
<dbReference type="GO" id="GO:0004674">
    <property type="term" value="F:protein serine/threonine kinase activity"/>
    <property type="evidence" value="ECO:0007669"/>
    <property type="project" value="UniProtKB-KW"/>
</dbReference>
<evidence type="ECO:0000259" key="11">
    <source>
        <dbReference type="PROSITE" id="PS50106"/>
    </source>
</evidence>
<feature type="region of interest" description="Disordered" evidence="9">
    <location>
        <begin position="450"/>
        <end position="478"/>
    </location>
</feature>
<accession>A0A5K3FU17</accession>
<comment type="catalytic activity">
    <reaction evidence="7">
        <text>L-threonyl-[protein] + ATP = O-phospho-L-threonyl-[protein] + ADP + H(+)</text>
        <dbReference type="Rhea" id="RHEA:46608"/>
        <dbReference type="Rhea" id="RHEA-COMP:11060"/>
        <dbReference type="Rhea" id="RHEA-COMP:11605"/>
        <dbReference type="ChEBI" id="CHEBI:15378"/>
        <dbReference type="ChEBI" id="CHEBI:30013"/>
        <dbReference type="ChEBI" id="CHEBI:30616"/>
        <dbReference type="ChEBI" id="CHEBI:61977"/>
        <dbReference type="ChEBI" id="CHEBI:456216"/>
        <dbReference type="EC" id="2.7.11.1"/>
    </reaction>
</comment>
<dbReference type="PROSITE" id="PS50011">
    <property type="entry name" value="PROTEIN_KINASE_DOM"/>
    <property type="match status" value="1"/>
</dbReference>
<dbReference type="Gene3D" id="1.10.510.10">
    <property type="entry name" value="Transferase(Phosphotransferase) domain 1"/>
    <property type="match status" value="1"/>
</dbReference>
<evidence type="ECO:0000256" key="3">
    <source>
        <dbReference type="ARBA" id="ARBA00022679"/>
    </source>
</evidence>
<dbReference type="Gene3D" id="2.30.42.10">
    <property type="match status" value="1"/>
</dbReference>
<proteinExistence type="predicted"/>
<sequence>MKKMPKQHLRLRNQVEQVFAERDILSFADNPFVVSLYCTFETKKCLCLVMEFVEGGDVATLLKNIGGPLPDDLAQMYFAELVLALEYLHSYGIVHRDLKPDNLLITHEGHIKLTDFGLSRIGLMNMATSFYERSLDLEKDCKMFRDKQVFGTPEYIAPEVILRQGYGKPVDWWASGIILYEFLVGVVPFYGDTIEALFTQIVSAPIEWPSEEDEGRVSPEAMSIITQLLERDPLLRLGSETGATEVKAAPFFENLDWRNLLCQKAAFVPQLEHDEDCSYFDPRTDRYQHEVENDEDLDRDLLYPPATPFSSSFSSARSVASDCSRSTSKERSSEPAQVAPCDEVNATLTAAEGRLTAERLHSAISLAESPFEMSGGSKDNEVLQDESLFHAFASCTPRFSAAIERATMELPQLQHELVDKDTLMHKDSTPTQEDFGVEDGKSWPVILSEESEKPVNSTNQPTQRLASEPPPSVPACAHLCDHSGDIELGASFTHKRSSASHPSASSIKKMLLVEPTEAEASSLGNANQISPHRTTPTPPASDSDACSENAPTQSPSLIASNSNQTKNHSVRRSNKPSKLPILSRQKTASPHRSLQPGTIVSQTTTKTTSASSVDSRRGTGGTDNSAATRTVVISRGPRGYGFTLRAKDVFYGSSDVYTLHHVIVGVDRKGPAFAAGLCENDLILRVNGREVVGCFHTEVVQLICSSPNPLRLLVTPFAKSNIRSDGHWRARGRLVSRSGRRVKGTHHLQYFCGKASKPSSGDESNFEAAGGGRRILKRICGSTSIQLRLPTGNSADHVAQNSPSVIERRHRHRQLPNSTTLAANRKSIGIADESPKQHSHSFSVLNSTKLAGSNAASSRPHLHPRRSTQSQLFRQLSERNRFERQSRTLESSSGQLSGGCGGIPSSPLAVGHEDKESSRVVSPIALPFDEPDSSAKPTLCVTPPTMTMTAALTSLNTQKSVVETTNTGTPVPASLIQGEHADNSDGPVRFRRRLGSRNAGSPTDQSPWTPGAASSSKGPTDM</sequence>
<dbReference type="AlphaFoldDB" id="A0A5K3FU17"/>
<evidence type="ECO:0000256" key="2">
    <source>
        <dbReference type="ARBA" id="ARBA00022527"/>
    </source>
</evidence>
<evidence type="ECO:0000256" key="4">
    <source>
        <dbReference type="ARBA" id="ARBA00022741"/>
    </source>
</evidence>
<dbReference type="Gene3D" id="3.30.200.20">
    <property type="entry name" value="Phosphorylase Kinase, domain 1"/>
    <property type="match status" value="1"/>
</dbReference>
<feature type="domain" description="Protein kinase" evidence="10">
    <location>
        <begin position="1"/>
        <end position="252"/>
    </location>
</feature>
<dbReference type="FunFam" id="1.10.510.10:FF:000012">
    <property type="entry name" value="microtubule-associated serine/threonine-protein kinase 2 isoform X1"/>
    <property type="match status" value="1"/>
</dbReference>
<evidence type="ECO:0000256" key="7">
    <source>
        <dbReference type="ARBA" id="ARBA00047899"/>
    </source>
</evidence>
<dbReference type="Pfam" id="PF00069">
    <property type="entry name" value="Pkinase"/>
    <property type="match status" value="1"/>
</dbReference>
<feature type="compositionally biased region" description="Polar residues" evidence="9">
    <location>
        <begin position="584"/>
        <end position="600"/>
    </location>
</feature>
<reference evidence="12" key="1">
    <citation type="submission" date="2019-11" db="UniProtKB">
        <authorList>
            <consortium name="WormBaseParasite"/>
        </authorList>
    </citation>
    <scope>IDENTIFICATION</scope>
</reference>
<protein>
    <recommendedName>
        <fullName evidence="1">non-specific serine/threonine protein kinase</fullName>
        <ecNumber evidence="1">2.7.11.1</ecNumber>
    </recommendedName>
</protein>
<feature type="compositionally biased region" description="Polar residues" evidence="9">
    <location>
        <begin position="791"/>
        <end position="804"/>
    </location>
</feature>
<feature type="compositionally biased region" description="Basic and acidic residues" evidence="9">
    <location>
        <begin position="876"/>
        <end position="887"/>
    </location>
</feature>
<evidence type="ECO:0000259" key="10">
    <source>
        <dbReference type="PROSITE" id="PS50011"/>
    </source>
</evidence>
<evidence type="ECO:0000256" key="5">
    <source>
        <dbReference type="ARBA" id="ARBA00022777"/>
    </source>
</evidence>
<evidence type="ECO:0000256" key="6">
    <source>
        <dbReference type="ARBA" id="ARBA00022840"/>
    </source>
</evidence>
<dbReference type="PANTHER" id="PTHR24356:SF414">
    <property type="entry name" value="NON-SPECIFIC SERINE_THREONINE PROTEIN KINASE"/>
    <property type="match status" value="1"/>
</dbReference>
<dbReference type="PROSITE" id="PS00108">
    <property type="entry name" value="PROTEIN_KINASE_ST"/>
    <property type="match status" value="1"/>
</dbReference>
<dbReference type="SMART" id="SM00220">
    <property type="entry name" value="S_TKc"/>
    <property type="match status" value="1"/>
</dbReference>
<dbReference type="Pfam" id="PF00595">
    <property type="entry name" value="PDZ"/>
    <property type="match status" value="1"/>
</dbReference>
<feature type="domain" description="PDZ" evidence="11">
    <location>
        <begin position="630"/>
        <end position="718"/>
    </location>
</feature>
<dbReference type="InterPro" id="IPR008271">
    <property type="entry name" value="Ser/Thr_kinase_AS"/>
</dbReference>
<feature type="region of interest" description="Disordered" evidence="9">
    <location>
        <begin position="791"/>
        <end position="823"/>
    </location>
</feature>
<organism evidence="12">
    <name type="scientific">Mesocestoides corti</name>
    <name type="common">Flatworm</name>
    <dbReference type="NCBI Taxonomy" id="53468"/>
    <lineage>
        <taxon>Eukaryota</taxon>
        <taxon>Metazoa</taxon>
        <taxon>Spiralia</taxon>
        <taxon>Lophotrochozoa</taxon>
        <taxon>Platyhelminthes</taxon>
        <taxon>Cestoda</taxon>
        <taxon>Eucestoda</taxon>
        <taxon>Cyclophyllidea</taxon>
        <taxon>Mesocestoididae</taxon>
        <taxon>Mesocestoides</taxon>
    </lineage>
</organism>
<evidence type="ECO:0000313" key="12">
    <source>
        <dbReference type="WBParaSite" id="MCU_010578-RA"/>
    </source>
</evidence>
<dbReference type="GO" id="GO:0005524">
    <property type="term" value="F:ATP binding"/>
    <property type="evidence" value="ECO:0007669"/>
    <property type="project" value="UniProtKB-KW"/>
</dbReference>
<feature type="compositionally biased region" description="Polar residues" evidence="9">
    <location>
        <begin position="522"/>
        <end position="535"/>
    </location>
</feature>
<feature type="compositionally biased region" description="Low complexity" evidence="9">
    <location>
        <begin position="601"/>
        <end position="613"/>
    </location>
</feature>
<dbReference type="WBParaSite" id="MCU_010578-RA">
    <property type="protein sequence ID" value="MCU_010578-RA"/>
    <property type="gene ID" value="MCU_010578"/>
</dbReference>
<dbReference type="InterPro" id="IPR000719">
    <property type="entry name" value="Prot_kinase_dom"/>
</dbReference>
<evidence type="ECO:0000256" key="8">
    <source>
        <dbReference type="ARBA" id="ARBA00048679"/>
    </source>
</evidence>
<feature type="region of interest" description="Disordered" evidence="9">
    <location>
        <begin position="518"/>
        <end position="629"/>
    </location>
</feature>
<dbReference type="PROSITE" id="PS50106">
    <property type="entry name" value="PDZ"/>
    <property type="match status" value="1"/>
</dbReference>
<evidence type="ECO:0000256" key="1">
    <source>
        <dbReference type="ARBA" id="ARBA00012513"/>
    </source>
</evidence>
<feature type="region of interest" description="Disordered" evidence="9">
    <location>
        <begin position="969"/>
        <end position="1022"/>
    </location>
</feature>
<feature type="compositionally biased region" description="Polar residues" evidence="9">
    <location>
        <begin position="544"/>
        <end position="567"/>
    </location>
</feature>
<dbReference type="SMART" id="SM00228">
    <property type="entry name" value="PDZ"/>
    <property type="match status" value="1"/>
</dbReference>
<dbReference type="PANTHER" id="PTHR24356">
    <property type="entry name" value="SERINE/THREONINE-PROTEIN KINASE"/>
    <property type="match status" value="1"/>
</dbReference>
<keyword evidence="6" id="KW-0067">ATP-binding</keyword>
<feature type="compositionally biased region" description="Polar residues" evidence="9">
    <location>
        <begin position="454"/>
        <end position="465"/>
    </location>
</feature>
<dbReference type="InterPro" id="IPR050236">
    <property type="entry name" value="Ser_Thr_kinase_AGC"/>
</dbReference>
<feature type="compositionally biased region" description="Polar residues" evidence="9">
    <location>
        <begin position="998"/>
        <end position="1022"/>
    </location>
</feature>
<keyword evidence="4" id="KW-0547">Nucleotide-binding</keyword>
<feature type="region of interest" description="Disordered" evidence="9">
    <location>
        <begin position="851"/>
        <end position="920"/>
    </location>
</feature>
<dbReference type="InterPro" id="IPR001478">
    <property type="entry name" value="PDZ"/>
</dbReference>
<keyword evidence="3" id="KW-0808">Transferase</keyword>
<name>A0A5K3FU17_MESCO</name>
<dbReference type="SUPFAM" id="SSF56112">
    <property type="entry name" value="Protein kinase-like (PK-like)"/>
    <property type="match status" value="1"/>
</dbReference>
<dbReference type="InterPro" id="IPR036034">
    <property type="entry name" value="PDZ_sf"/>
</dbReference>
<dbReference type="InterPro" id="IPR011009">
    <property type="entry name" value="Kinase-like_dom_sf"/>
</dbReference>
<keyword evidence="2" id="KW-0723">Serine/threonine-protein kinase</keyword>
<dbReference type="GO" id="GO:0035556">
    <property type="term" value="P:intracellular signal transduction"/>
    <property type="evidence" value="ECO:0007669"/>
    <property type="project" value="TreeGrafter"/>
</dbReference>
<dbReference type="EC" id="2.7.11.1" evidence="1"/>
<evidence type="ECO:0000256" key="9">
    <source>
        <dbReference type="SAM" id="MobiDB-lite"/>
    </source>
</evidence>
<comment type="catalytic activity">
    <reaction evidence="8">
        <text>L-seryl-[protein] + ATP = O-phospho-L-seryl-[protein] + ADP + H(+)</text>
        <dbReference type="Rhea" id="RHEA:17989"/>
        <dbReference type="Rhea" id="RHEA-COMP:9863"/>
        <dbReference type="Rhea" id="RHEA-COMP:11604"/>
        <dbReference type="ChEBI" id="CHEBI:15378"/>
        <dbReference type="ChEBI" id="CHEBI:29999"/>
        <dbReference type="ChEBI" id="CHEBI:30616"/>
        <dbReference type="ChEBI" id="CHEBI:83421"/>
        <dbReference type="ChEBI" id="CHEBI:456216"/>
        <dbReference type="EC" id="2.7.11.1"/>
    </reaction>
</comment>
<dbReference type="SUPFAM" id="SSF50156">
    <property type="entry name" value="PDZ domain-like"/>
    <property type="match status" value="1"/>
</dbReference>